<dbReference type="Gramene" id="Solyc08g079900.2.1">
    <property type="protein sequence ID" value="Solyc08g079900.2.1"/>
    <property type="gene ID" value="Solyc08g079900.2"/>
</dbReference>
<feature type="signal peptide" evidence="11">
    <location>
        <begin position="1"/>
        <end position="22"/>
    </location>
</feature>
<dbReference type="InterPro" id="IPR023827">
    <property type="entry name" value="Peptidase_S8_Asp-AS"/>
</dbReference>
<evidence type="ECO:0000313" key="16">
    <source>
        <dbReference type="EnsemblPlants" id="Solyc08g079900.2.1"/>
    </source>
</evidence>
<dbReference type="InterPro" id="IPR015500">
    <property type="entry name" value="Peptidase_S8_subtilisin-rel"/>
</dbReference>
<feature type="active site" description="Charge relay system" evidence="9">
    <location>
        <position position="2724"/>
    </location>
</feature>
<comment type="similarity">
    <text evidence="2 9">Belongs to the peptidase S8 family.</text>
</comment>
<feature type="domain" description="Inhibitor I9" evidence="14">
    <location>
        <begin position="2222"/>
        <end position="2309"/>
    </location>
</feature>
<keyword evidence="10" id="KW-0472">Membrane</keyword>
<feature type="domain" description="Peptidase S8/S53" evidence="12">
    <location>
        <begin position="3068"/>
        <end position="3497"/>
    </location>
</feature>
<dbReference type="GO" id="GO:0004252">
    <property type="term" value="F:serine-type endopeptidase activity"/>
    <property type="evidence" value="ECO:0000318"/>
    <property type="project" value="GO_Central"/>
</dbReference>
<dbReference type="PROSITE" id="PS00136">
    <property type="entry name" value="SUBTILASE_ASP"/>
    <property type="match status" value="6"/>
</dbReference>
<feature type="chain" id="PRO_5018667187" evidence="11">
    <location>
        <begin position="23"/>
        <end position="4598"/>
    </location>
</feature>
<keyword evidence="6 9" id="KW-0720">Serine protease</keyword>
<dbReference type="SUPFAM" id="SSF52743">
    <property type="entry name" value="Subtilisin-like"/>
    <property type="match status" value="7"/>
</dbReference>
<feature type="transmembrane region" description="Helical" evidence="10">
    <location>
        <begin position="4378"/>
        <end position="4397"/>
    </location>
</feature>
<feature type="domain" description="Inhibitor I9" evidence="14">
    <location>
        <begin position="766"/>
        <end position="852"/>
    </location>
</feature>
<evidence type="ECO:0000256" key="11">
    <source>
        <dbReference type="SAM" id="SignalP"/>
    </source>
</evidence>
<dbReference type="Gene3D" id="3.30.70.80">
    <property type="entry name" value="Peptidase S8 propeptide/proteinase inhibitor I9"/>
    <property type="match status" value="7"/>
</dbReference>
<feature type="domain" description="PA" evidence="13">
    <location>
        <begin position="3310"/>
        <end position="3380"/>
    </location>
</feature>
<dbReference type="InterPro" id="IPR041469">
    <property type="entry name" value="Subtilisin-like_FN3"/>
</dbReference>
<feature type="active site" description="Charge relay system" evidence="8 9">
    <location>
        <position position="2001"/>
    </location>
</feature>
<feature type="domain" description="Peptidase S8/S53" evidence="12">
    <location>
        <begin position="1607"/>
        <end position="2037"/>
    </location>
</feature>
<dbReference type="FunFam" id="3.50.30.30:FF:000005">
    <property type="entry name" value="subtilisin-like protease SBT1.5"/>
    <property type="match status" value="5"/>
</dbReference>
<evidence type="ECO:0000313" key="17">
    <source>
        <dbReference type="Proteomes" id="UP000004994"/>
    </source>
</evidence>
<feature type="active site" description="Charge relay system" evidence="9">
    <location>
        <position position="3077"/>
    </location>
</feature>
<evidence type="ECO:0000256" key="9">
    <source>
        <dbReference type="PROSITE-ProRule" id="PRU01240"/>
    </source>
</evidence>
<feature type="domain" description="Subtilisin-like protease fibronectin type-III" evidence="15">
    <location>
        <begin position="4283"/>
        <end position="4380"/>
    </location>
</feature>
<evidence type="ECO:0000256" key="6">
    <source>
        <dbReference type="ARBA" id="ARBA00022825"/>
    </source>
</evidence>
<feature type="domain" description="Subtilisin-like protease fibronectin type-III" evidence="15">
    <location>
        <begin position="2115"/>
        <end position="2212"/>
    </location>
</feature>
<dbReference type="GO" id="GO:0006508">
    <property type="term" value="P:proteolysis"/>
    <property type="evidence" value="ECO:0000318"/>
    <property type="project" value="GO_Central"/>
</dbReference>
<feature type="domain" description="Subtilisin-like protease fibronectin type-III" evidence="15">
    <location>
        <begin position="3576"/>
        <end position="3651"/>
    </location>
</feature>
<dbReference type="PRINTS" id="PR00723">
    <property type="entry name" value="SUBTILISIN"/>
</dbReference>
<feature type="active site" description="Charge relay system" evidence="9">
    <location>
        <position position="4191"/>
    </location>
</feature>
<dbReference type="Pfam" id="PF00082">
    <property type="entry name" value="Peptidase_S8"/>
    <property type="match status" value="7"/>
</dbReference>
<evidence type="ECO:0000256" key="7">
    <source>
        <dbReference type="ARBA" id="ARBA00023180"/>
    </source>
</evidence>
<dbReference type="Pfam" id="PF05922">
    <property type="entry name" value="Inhibitor_I9"/>
    <property type="match status" value="7"/>
</dbReference>
<dbReference type="Pfam" id="PF17766">
    <property type="entry name" value="fn3_6"/>
    <property type="match status" value="6"/>
</dbReference>
<dbReference type="PANTHER" id="PTHR10795">
    <property type="entry name" value="PROPROTEIN CONVERTASE SUBTILISIN/KEXIN"/>
    <property type="match status" value="1"/>
</dbReference>
<feature type="domain" description="Inhibitor I9" evidence="14">
    <location>
        <begin position="2964"/>
        <end position="3045"/>
    </location>
</feature>
<keyword evidence="7" id="KW-0325">Glycoprotein</keyword>
<organism evidence="16">
    <name type="scientific">Solanum lycopersicum</name>
    <name type="common">Tomato</name>
    <name type="synonym">Lycopersicon esculentum</name>
    <dbReference type="NCBI Taxonomy" id="4081"/>
    <lineage>
        <taxon>Eukaryota</taxon>
        <taxon>Viridiplantae</taxon>
        <taxon>Streptophyta</taxon>
        <taxon>Embryophyta</taxon>
        <taxon>Tracheophyta</taxon>
        <taxon>Spermatophyta</taxon>
        <taxon>Magnoliopsida</taxon>
        <taxon>eudicotyledons</taxon>
        <taxon>Gunneridae</taxon>
        <taxon>Pentapetalae</taxon>
        <taxon>asterids</taxon>
        <taxon>lamiids</taxon>
        <taxon>Solanales</taxon>
        <taxon>Solanaceae</taxon>
        <taxon>Solanoideae</taxon>
        <taxon>Solaneae</taxon>
        <taxon>Solanum</taxon>
        <taxon>Solanum subgen. Lycopersicon</taxon>
    </lineage>
</organism>
<feature type="active site" description="Charge relay system" evidence="9">
    <location>
        <position position="3462"/>
    </location>
</feature>
<evidence type="ECO:0000259" key="14">
    <source>
        <dbReference type="Pfam" id="PF05922"/>
    </source>
</evidence>
<dbReference type="InterPro" id="IPR003137">
    <property type="entry name" value="PA_domain"/>
</dbReference>
<feature type="domain" description="Subtilisin-like protease fibronectin type-III" evidence="15">
    <location>
        <begin position="1377"/>
        <end position="1470"/>
    </location>
</feature>
<feature type="active site" description="Charge relay system" evidence="8 9">
    <location>
        <position position="1673"/>
    </location>
</feature>
<feature type="domain" description="PA" evidence="13">
    <location>
        <begin position="2571"/>
        <end position="2643"/>
    </location>
</feature>
<dbReference type="Pfam" id="PF02225">
    <property type="entry name" value="PA"/>
    <property type="match status" value="6"/>
</dbReference>
<evidence type="ECO:0000259" key="12">
    <source>
        <dbReference type="Pfam" id="PF00082"/>
    </source>
</evidence>
<dbReference type="InterPro" id="IPR045051">
    <property type="entry name" value="SBT"/>
</dbReference>
<dbReference type="FunFam" id="3.40.50.200:FF:000006">
    <property type="entry name" value="Subtilisin-like protease SBT1.5"/>
    <property type="match status" value="2"/>
</dbReference>
<dbReference type="InterPro" id="IPR037045">
    <property type="entry name" value="S8pro/Inhibitor_I9_sf"/>
</dbReference>
<comment type="caution">
    <text evidence="9">Lacks conserved residue(s) required for the propagation of feature annotation.</text>
</comment>
<feature type="domain" description="Inhibitor I9" evidence="14">
    <location>
        <begin position="1496"/>
        <end position="1584"/>
    </location>
</feature>
<keyword evidence="10" id="KW-0812">Transmembrane</keyword>
<dbReference type="InParanoid" id="A0A3Q7HTM2"/>
<feature type="domain" description="PA" evidence="13">
    <location>
        <begin position="381"/>
        <end position="451"/>
    </location>
</feature>
<feature type="active site" description="Charge relay system" evidence="9">
    <location>
        <position position="2341"/>
    </location>
</feature>
<feature type="domain" description="Inhibitor I9" evidence="14">
    <location>
        <begin position="4412"/>
        <end position="4490"/>
    </location>
</feature>
<keyword evidence="4 11" id="KW-0732">Signal</keyword>
<name>A0A3Q7HTM2_SOLLC</name>
<dbReference type="InterPro" id="IPR034197">
    <property type="entry name" value="Peptidases_S8_3"/>
</dbReference>
<feature type="domain" description="PA" evidence="13">
    <location>
        <begin position="1119"/>
        <end position="1182"/>
    </location>
</feature>
<feature type="domain" description="Peptidase S8/S53" evidence="12">
    <location>
        <begin position="876"/>
        <end position="1299"/>
    </location>
</feature>
<keyword evidence="5 9" id="KW-0378">Hydrolase</keyword>
<feature type="domain" description="PA" evidence="13">
    <location>
        <begin position="1852"/>
        <end position="1920"/>
    </location>
</feature>
<feature type="domain" description="Subtilisin-like protease fibronectin type-III" evidence="15">
    <location>
        <begin position="2838"/>
        <end position="2935"/>
    </location>
</feature>
<evidence type="ECO:0000259" key="13">
    <source>
        <dbReference type="Pfam" id="PF02225"/>
    </source>
</evidence>
<reference evidence="16" key="1">
    <citation type="journal article" date="2012" name="Nature">
        <title>The tomato genome sequence provides insights into fleshy fruit evolution.</title>
        <authorList>
            <consortium name="Tomato Genome Consortium"/>
        </authorList>
    </citation>
    <scope>NUCLEOTIDE SEQUENCE [LARGE SCALE GENOMIC DNA]</scope>
    <source>
        <strain evidence="16">cv. Heinz 1706</strain>
    </source>
</reference>
<keyword evidence="17" id="KW-1185">Reference proteome</keyword>
<feature type="active site" description="Charge relay system" evidence="9">
    <location>
        <position position="532"/>
    </location>
</feature>
<dbReference type="GO" id="GO:0005576">
    <property type="term" value="C:extracellular region"/>
    <property type="evidence" value="ECO:0007669"/>
    <property type="project" value="UniProtKB-SubCell"/>
</dbReference>
<keyword evidence="3 9" id="KW-0645">Protease</keyword>
<feature type="domain" description="Peptidase S8/S53" evidence="12">
    <location>
        <begin position="4516"/>
        <end position="4585"/>
    </location>
</feature>
<dbReference type="Proteomes" id="UP000004994">
    <property type="component" value="Chromosome 8"/>
</dbReference>
<feature type="domain" description="Peptidase S8/S53" evidence="12">
    <location>
        <begin position="137"/>
        <end position="568"/>
    </location>
</feature>
<sequence>MGFLKIFFVFIFCSFPWPTIQSDFETYIVHVESPESLITTQSSFMDLESYYLSFLPETMSAISSSGNEEAASIIYSYHNVMTGFAARLTAEQVKEMEKKHGFVSAQKQRILSLHTTHTPSFLGLQQNKGVWKDSNYGKGVIIGVLDTGIIPDHPSFSDVGMPSPPAKWKGVCKSNFTNKCNNKLIGARSYELGNASPIDNDGHGTHTASTAAGAFVKGANVHGNANGTAVGVAPLAHIAIYKVCGFDGKCPGSDILAAMDAAIDDGVDILSISLGGSLSPLYDETIALGAYSTTQRGILVSCSAGNSGPSPASVDNSAPWILTVGASTLDRKIKATVKLGNGEEFEGESAYHPKTSNATFFTLFDAAKNAKDPSETPYCRRGSLTDPAIRGKIVLCLAFGGVANVDKGQAVKDAGGVGMIVINPSQYGVTKSADAHVLPALVVSAADGTKIRAYTNSILNPVATITFQGTIIGDKNAPIVAAFSSRGPNTASRGILKPDIIGPGVNILAAWPTSVDGNKNTKSTFNIISGTSMSCPHLSGVAALLKSSHPDWSPAVIKSAIMTTADTLNLASSPILDERLSPADIYAIGAGHVNPSRANDPGLVYDTPFEDYLPYLCGLNYTNSQVGKLLKRKVNCSEVESIPEAQLNYPSFCISRLGSTPQTFTRTVTNVGDAKSSYTVQIASPKGVVVKVKPRKLIFSELKQKLTYQVTFSKRTNSSKSGVFEGFLKWNSNKYSVRTMGFFKVLLVLIFCSFPWPTIQSGLEIYIVHVESPESLISTKSSLTDLDSYYHSFLPKTTTAISSSGNEEAATMIYSYHNVMKGFAARLTESHVKEMEKKRGFVSAQKQRILSLDTTHTPSFLGLQQNMGVWKDSNYGEGVIIGVIDTGILPDHPSFSDVGMPPPPAKWKGVCESNFINKCNNKLIGARSYHLGNGSPIDGNGHGTHTASTAAGAFVKGANVYGNANGTAVGVAPLAHIAVYKVCSSDGGCSDSDILAAMDSAIDDGVDILSISIGGSPNSFYDDPIALGAYSATARGNRGPLLASVGNAAPWILTVGASTLDRKIKATVKLGNGEEFEGESAYRPQISNSTFFTLFDAAKHAKDPSETPYCKPGSLKGPVIRGKIVLCLAGGGVSSVAKGKVVKDAGGVGMIVIKTSQYGVTKTADAHVLPALDISDADGLRIRAYTNSILNPVATITFQGTTIGDENAPIVAAFSSRGPSRASPGILKPDIIGPGVNILAAWPTPVDDDKNTKSTFNIISGTSMSCPHLSGVAALLKSAHPDWSPAVIKSAIMTTADTLNLANSPILDERLLPADIFTTGAGHVNPSRANDPGLVYDTPFEDYVPYFCGLNYTNREVGKMLQRQVNCLKVKSIPEAQLNYPSFSIFRLGSTPQTYTRTVTNVGDATSSYKVEVASPKGVAVEVKPTELNFSELNQKLTYQVTFSKRTNSSNFVIVDGFLKWTSNRHSVRTMGFLKILFVFIFCSFPWPTIQSNLETYIVHVESPESLITAQSSLMDLDSYYLSFLPKTTTAISSSGNEEAATMIYSYHNVMTGFAARLTAEQVKEMEKKHGFVSAQKQRILSLHTTHTPSFLGLQQNMGLWKDSNFGEGVIIGVLDTGILPDHPSFSDVGMPPPPAKWKGVCEPNFTNKCNNKLIGARSYKLGNGSPIDDDGHGTHTASTAAGAFVKGANVYENANGTAVGVAPLAHIAIYKVCNSVGCSDSDILAAMDSAIDDGVDILSISIGGSLRPLYDESIALGAYSATQRGILVSCSAGNNGPSPASVDNSAPWILTVGASTLDRKIKATAKLGNGEEFEGESAYRPKISNSTFFTLFDAAKNAKDPSETPYCRRGSLTDPAIRGKIVLCLAFGGVANVDKGQAVKDAGGVGMIVINPSQYGVTKSADAHVLPALVVSAADGSKIRAYTNSISNPVATITIQGTVIGDKNAPIVAAFSSRGPSKPNPGILKPDIIGPGVNILAAWPTSVDDNKDTKSTFNIISGTSMSCPHLSGVAALLKRTHPDWSPAVIKSAMMTTADTLNLASSPILDQRLRPADIYAIGAGHVNPSRANDPGLVYDTPFEDYVPYLCGLNYTNPQVGKLLRRRVNCSEVESIPEAQLNYPSFCISRLGSTPQTYTRTVTNVGDAKSSYTVQIASPKGVVVKVKPSKLNFSELNQKLTYQVTFSKTINSSMSGVVEGFLKWNSNRHSVRSPIAVVPTIQNDLETYIVHVESPESVISTQSSVTDLDNYYLSFLPKTTTISSSENEEAASMLYSYHNVMKGFAARLTAAQVKEMENKHGFVSAQKQRIFTLHTTHTPNFLGLQQNMGLWKDSNYGKGVIIGVIDTGIYPDHPSFSDFGMPPPPAKWKGVCESNFKTKCNNKLIGARSYQIANGSLIDDTGHGTHTAGTAAGAFAKGANVFGNANGTAVGVAPLAHLAIYKVCNSDGECPDCDILAAIDSAIDDGVDILSISLGGSPSPFYDDCIALGAYSATERGILVSSSAGNEGPSVASVEKAAPWILTVGASTLDRKIKATVNLGNRKKYEGESTYRPKISSSTFFTLYDAAKNASETPYCRPGSLTDPAVRGKIVLCLQDDIVSNIEKGQAVKDAGGVGMIIINQPSYGATKSADAHVLPAMDVSAADGTKIISYMHSTSNPIARITFHGTVIGDKYAPIVAAFSSRGPSEASPGILKPDIIGPGVNILAAWPTSMDGNKNTKSTFNIISGTSMSCPHLSGVAALLKSTHPDWSPAAIKSAIMTTADTLNLANSPILDERLLFADIYAIGAGHVNPSRANDPGLVYDTPFEDYVAYLCGLNYTNPQVSKLLQRKVNCWEVESIPEAQLNYPSFSISGLGSTPQTYTRTVTNVGDAESSYKVEIASPKGVVVEVEPSELNFSELNQKLTYQVTFSKTISSSQPEVVEGFLKWNSNTYSVRSPIAVVSVLTIIGLICVLFSFTTHAAEQNNSQIYIVHCEFPSGERTAEYQDLESWYLSFLPTTTSVSSREAPRLIYSYRNVLTGFAAKLSEEDIKEMEKKEGFVSARPQQFVSLHTTHSVNFLGLQQNMGFWKDSNYGKGVIIGVLDTGILPDHPSFSDVGMPTPPAKWKGVCESNFMNKCNKKLIGARSYQLGNGSPIDGNGHGTHTASTAAGAFVKGANVYGNANGTAVGVAPLAHIAIYKVCGSDGKCSDSDILAAMDSAIDDGVDIISMSLGGGPVPFHSDNIALGAYSATERGILVSASAGNSGPSLITAGNTAPWILTVGASTTDRKIKVTVTLGNTEEFEGEASYRPQISDSKFFTLYDASKGKGDPSKTPYCKPGSLTDPAIKGKIVICYPGVVSKVVKGQAVKDAGGVGMIAINLPEDGVTKSADAHVLPALEVSAADGIRILTYTNSISNPTAKITFQGTIIGDENAPIVASFSSRGPNKPSPGILKPDIIGPGVNILAAWPTSVDDNKKTKSTFNIISGTSMSCPHLSGVAALLKSTHPDWSPAAIKSAIMTTAYTLNLASSPILDERLLPADIFAIGAGHVNPSSANDPGLVYDTPSEDYFPYLCGLRYTNAQVSKLLQRKVNCLEVKSIPEAELNYPSFSIFGLGSTPQTYTRTVTNVGDVASSYKVEIASPIGVAIEVVPTELNFSKLNQKLTYQVTFSKTTSSSEVVVVEGFLNTMMPQYSSILTIFGLICVLFLFSTNATEQNNSQIYIVHCEFPSGERTSKYQDLESWYLSFLPATTSDSSREAPRLIYSYRNVLTGFAAKLSQEDIKEMEKMEGFVSARPQRLLKLHTTHSVDFLGLQQNMGFWKDSNYGKGVIIGVIDSGVFPDHPSFSDVGMPPIPAKWKGVCESDFATKCNNKLIGARSYQIANGSPIDNDGHGTHTAGTTAGAFVEGANVYGNANGTAVGVAPLAHIAIYKVCNSNSCSDSDILAAMDSAIDDGVDILSMSLGGSPVPFYEDSIAFGAYAATERGILVSCSAGNSGPSYITASNTAPWILTVGASTIDRKIKATVTLGNTEEFEGESAYRPQISDSTYFTLYDAAKSIGDPSETPYCKPGSLTDPAIKGKIAICQAGVVSNIEKGQAVKDAGGVGMIVINPSQYGVTKSADAHVLPALVVSAADGSKILDYTNSISNPIATITIQGTVIGDKNAPIVAAFSSRGPSKPNPGILKPDIIGPGVNILAAWPTSVDDNKDTKSTFNIISGTSMSCPHLSGIAALLKSTHPDWSPAAIKSAIMTTAYTLNLDSSPILDERLLPADIFAIGAGHVNPSSANDPGLVSSLLRRTVNCLEVNSIPEAQLNYPSFSIYGLGSTPQTYTRTVTNVGDATSSYKVKIASLIGVAVEVVPTELNFSELNQKLTYQVTFSKTTSSSEVVVVEGFLKWTSTRHSVRSPIAVVLYNSILIIIGLIYVFFPFTTNAAEQNNSQIYIVHCELPDGEMATRYQDLESWYLSFLPATTSDSSREAPRLIYSYRNVLTGFAAKLSPDDIKEMEKMEGFVSACPEELLILHSTHSVNLMGLYHNMGLWNDSNYGKGVIIGVIDGGIFPDHPSFNDDGMPPPPAKWKDGHGTHTASTAAGRFVSGANIFGNANGTATGVNLLLMLLFTKRALLTFVR</sequence>
<dbReference type="InterPro" id="IPR036852">
    <property type="entry name" value="Peptidase_S8/S53_dom_sf"/>
</dbReference>
<feature type="active site" description="Charge relay system" evidence="9">
    <location>
        <position position="203"/>
    </location>
</feature>
<dbReference type="PROSITE" id="PS51892">
    <property type="entry name" value="SUBTILASE"/>
    <property type="match status" value="7"/>
</dbReference>
<feature type="domain" description="Peptidase S8/S53" evidence="12">
    <location>
        <begin position="2332"/>
        <end position="2760"/>
    </location>
</feature>
<dbReference type="PaxDb" id="4081-Solyc08g079900.1.1"/>
<feature type="active site" description="Charge relay system" evidence="9">
    <location>
        <position position="2398"/>
    </location>
</feature>
<feature type="domain" description="Peptidase S8/S53" evidence="12">
    <location>
        <begin position="3798"/>
        <end position="4226"/>
    </location>
</feature>
<dbReference type="InterPro" id="IPR010259">
    <property type="entry name" value="S8pro/Inhibitor_I9"/>
</dbReference>
<evidence type="ECO:0000256" key="1">
    <source>
        <dbReference type="ARBA" id="ARBA00004613"/>
    </source>
</evidence>
<dbReference type="Gene3D" id="3.50.30.30">
    <property type="match status" value="6"/>
</dbReference>
<feature type="active site" description="Charge relay system" evidence="9">
    <location>
        <position position="942"/>
    </location>
</feature>
<feature type="active site" description="Charge relay system" evidence="9">
    <location>
        <position position="3807"/>
    </location>
</feature>
<feature type="active site" description="Charge relay system" evidence="9">
    <location>
        <position position="1263"/>
    </location>
</feature>
<evidence type="ECO:0000256" key="5">
    <source>
        <dbReference type="ARBA" id="ARBA00022801"/>
    </source>
</evidence>
<dbReference type="CDD" id="cd04852">
    <property type="entry name" value="Peptidases_S8_3"/>
    <property type="match status" value="6"/>
</dbReference>
<protein>
    <submittedName>
        <fullName evidence="16">Uncharacterized protein</fullName>
    </submittedName>
</protein>
<feature type="domain" description="PA" evidence="13">
    <location>
        <begin position="4039"/>
        <end position="4110"/>
    </location>
</feature>
<keyword evidence="10" id="KW-1133">Transmembrane helix</keyword>
<evidence type="ECO:0000256" key="8">
    <source>
        <dbReference type="PIRSR" id="PIRSR615500-1"/>
    </source>
</evidence>
<feature type="domain" description="Inhibitor I9" evidence="14">
    <location>
        <begin position="26"/>
        <end position="114"/>
    </location>
</feature>
<feature type="active site" description="Charge relay system" evidence="9">
    <location>
        <position position="885"/>
    </location>
</feature>
<feature type="active site" description="Charge relay system" evidence="9">
    <location>
        <position position="146"/>
    </location>
</feature>
<proteinExistence type="inferred from homology"/>
<dbReference type="InterPro" id="IPR000209">
    <property type="entry name" value="Peptidase_S8/S53_dom"/>
</dbReference>
<evidence type="ECO:0000256" key="2">
    <source>
        <dbReference type="ARBA" id="ARBA00011073"/>
    </source>
</evidence>
<evidence type="ECO:0000256" key="10">
    <source>
        <dbReference type="SAM" id="Phobius"/>
    </source>
</evidence>
<feature type="domain" description="Subtilisin-like protease fibronectin type-III" evidence="15">
    <location>
        <begin position="646"/>
        <end position="739"/>
    </location>
</feature>
<dbReference type="EnsemblPlants" id="Solyc08g079900.2.1">
    <property type="protein sequence ID" value="Solyc08g079900.2.1"/>
    <property type="gene ID" value="Solyc08g079900.2"/>
</dbReference>
<evidence type="ECO:0000256" key="3">
    <source>
        <dbReference type="ARBA" id="ARBA00022670"/>
    </source>
</evidence>
<reference evidence="16" key="2">
    <citation type="submission" date="2019-01" db="UniProtKB">
        <authorList>
            <consortium name="EnsemblPlants"/>
        </authorList>
    </citation>
    <scope>IDENTIFICATION</scope>
    <source>
        <strain evidence="16">cv. Heinz 1706</strain>
    </source>
</reference>
<evidence type="ECO:0000259" key="15">
    <source>
        <dbReference type="Pfam" id="PF17766"/>
    </source>
</evidence>
<dbReference type="Gene3D" id="3.40.50.200">
    <property type="entry name" value="Peptidase S8/S53 domain"/>
    <property type="match status" value="7"/>
</dbReference>
<feature type="active site" description="Charge relay system" evidence="8 9">
    <location>
        <position position="1616"/>
    </location>
</feature>
<feature type="active site" description="Charge relay system" evidence="9">
    <location>
        <position position="3864"/>
    </location>
</feature>
<evidence type="ECO:0000256" key="4">
    <source>
        <dbReference type="ARBA" id="ARBA00022729"/>
    </source>
</evidence>
<dbReference type="CDD" id="cd02120">
    <property type="entry name" value="PA_subtilisin_like"/>
    <property type="match status" value="6"/>
</dbReference>
<feature type="active site" description="Charge relay system" evidence="9">
    <location>
        <position position="3134"/>
    </location>
</feature>
<accession>A0A3Q7HTM2</accession>
<dbReference type="Gene3D" id="2.60.40.2310">
    <property type="match status" value="6"/>
</dbReference>
<feature type="domain" description="Inhibitor I9" evidence="14">
    <location>
        <begin position="3694"/>
        <end position="3775"/>
    </location>
</feature>
<comment type="subcellular location">
    <subcellularLocation>
        <location evidence="1">Secreted</location>
    </subcellularLocation>
</comment>